<dbReference type="GeneID" id="127749012"/>
<reference evidence="3" key="1">
    <citation type="submission" date="2025-08" db="UniProtKB">
        <authorList>
            <consortium name="RefSeq"/>
        </authorList>
    </citation>
    <scope>IDENTIFICATION</scope>
    <source>
        <tissue evidence="3">Whole organism</tissue>
    </source>
</reference>
<name>A0A9C6WW93_FRAOC</name>
<feature type="compositionally biased region" description="Low complexity" evidence="1">
    <location>
        <begin position="104"/>
        <end position="115"/>
    </location>
</feature>
<feature type="compositionally biased region" description="Basic and acidic residues" evidence="1">
    <location>
        <begin position="93"/>
        <end position="103"/>
    </location>
</feature>
<dbReference type="AlphaFoldDB" id="A0A9C6WW93"/>
<evidence type="ECO:0000313" key="3">
    <source>
        <dbReference type="RefSeq" id="XP_052121324.1"/>
    </source>
</evidence>
<feature type="compositionally biased region" description="Basic and acidic residues" evidence="1">
    <location>
        <begin position="173"/>
        <end position="182"/>
    </location>
</feature>
<feature type="compositionally biased region" description="Basic residues" evidence="1">
    <location>
        <begin position="144"/>
        <end position="162"/>
    </location>
</feature>
<feature type="region of interest" description="Disordered" evidence="1">
    <location>
        <begin position="1"/>
        <end position="234"/>
    </location>
</feature>
<dbReference type="KEGG" id="foc:127749012"/>
<gene>
    <name evidence="3" type="primary">LOC127749012</name>
</gene>
<dbReference type="OrthoDB" id="26679at2759"/>
<feature type="compositionally biased region" description="Low complexity" evidence="1">
    <location>
        <begin position="66"/>
        <end position="79"/>
    </location>
</feature>
<evidence type="ECO:0000256" key="1">
    <source>
        <dbReference type="SAM" id="MobiDB-lite"/>
    </source>
</evidence>
<evidence type="ECO:0000313" key="2">
    <source>
        <dbReference type="Proteomes" id="UP000504606"/>
    </source>
</evidence>
<sequence>MDSGTELFLRQEMGTNNNPALPPAGPAHKKKWSAPTITLASPGAALGSVDEYSTEVNYDRRESSDSRSGGSRRGSTASGLGIGMGLLFASRRPSRDSSSRRGSESAASIASVSSSGRRDSTPGPGGVLPGLDALPQGLDDKGAKGRRRSWHVAKLERKRRKGVISPTALSDSEAPKPREKRPSWWNIFASDKTRSARRASIAPEVTQPPTYVVPYQRSKSRSVDHGFSPPFDLDSLRHTVEGRIQSAEKLSRAGK</sequence>
<dbReference type="Proteomes" id="UP000504606">
    <property type="component" value="Unplaced"/>
</dbReference>
<organism evidence="2 3">
    <name type="scientific">Frankliniella occidentalis</name>
    <name type="common">Western flower thrips</name>
    <name type="synonym">Euthrips occidentalis</name>
    <dbReference type="NCBI Taxonomy" id="133901"/>
    <lineage>
        <taxon>Eukaryota</taxon>
        <taxon>Metazoa</taxon>
        <taxon>Ecdysozoa</taxon>
        <taxon>Arthropoda</taxon>
        <taxon>Hexapoda</taxon>
        <taxon>Insecta</taxon>
        <taxon>Pterygota</taxon>
        <taxon>Neoptera</taxon>
        <taxon>Paraneoptera</taxon>
        <taxon>Thysanoptera</taxon>
        <taxon>Terebrantia</taxon>
        <taxon>Thripoidea</taxon>
        <taxon>Thripidae</taxon>
        <taxon>Frankliniella</taxon>
    </lineage>
</organism>
<dbReference type="RefSeq" id="XP_052121324.1">
    <property type="nucleotide sequence ID" value="XM_052265364.1"/>
</dbReference>
<protein>
    <submittedName>
        <fullName evidence="3">Uncharacterized protein LOC127749012</fullName>
    </submittedName>
</protein>
<keyword evidence="2" id="KW-1185">Reference proteome</keyword>
<proteinExistence type="predicted"/>
<accession>A0A9C6WW93</accession>